<dbReference type="EMBL" id="LSRX01000240">
    <property type="protein sequence ID" value="OLQ03307.1"/>
    <property type="molecule type" value="Genomic_DNA"/>
</dbReference>
<name>A0A1Q9E7A6_SYMMI</name>
<evidence type="ECO:0000313" key="3">
    <source>
        <dbReference type="Proteomes" id="UP000186817"/>
    </source>
</evidence>
<dbReference type="AlphaFoldDB" id="A0A1Q9E7A6"/>
<organism evidence="2 3">
    <name type="scientific">Symbiodinium microadriaticum</name>
    <name type="common">Dinoflagellate</name>
    <name type="synonym">Zooxanthella microadriatica</name>
    <dbReference type="NCBI Taxonomy" id="2951"/>
    <lineage>
        <taxon>Eukaryota</taxon>
        <taxon>Sar</taxon>
        <taxon>Alveolata</taxon>
        <taxon>Dinophyceae</taxon>
        <taxon>Suessiales</taxon>
        <taxon>Symbiodiniaceae</taxon>
        <taxon>Symbiodinium</taxon>
    </lineage>
</organism>
<sequence>MAISRKLAVLLALRQLHAFALRRQAENVASALARWRRFRGRAVSAASVRSEWHDAGMLGTMPDEVMEFAAAPAPETLGGDSELMPVAGVRASACAMNAPKKIETLAMKRKVGTFARANGIGKSVRRSSEVMKDQLKFDAPDLEACRRSQADAAAAAPRRRRKPAKLNRDKVLKHYVWAKDLERAMGDVSAIGRIWMPQNRIVLGREAGRALRSFLAEELRPRTPLREIAALFRHRLERGACMVESCCASDLSEGPREQTKREVDSSEELAVAWSSLALQNGLVSTQETTITANGWFRVKDRDSDSKACTYSMPATMVGTRKGPEEFFSRNDEPSGACTYSMPATVVGTRKGPEAPLAIGMGTQRSRHNEAPFAAGLSTQRSSYNEAPYSLALGTAAPSSYEAATSLATSPREAPLGLGCGTISSFHEVSAAGVAQPSFSSSALAFREAPSDFGIAAAPCQTQASQPAAAIGTRIHQGSTMEIVSCCGEGPPQAMEAPAAPSACAARTMPHALTKRASALPAAPVPTAHPLREEGARWDEVDALVRRIIGEADLPELRSNSTLDHLTVACT</sequence>
<feature type="signal peptide" evidence="1">
    <location>
        <begin position="1"/>
        <end position="18"/>
    </location>
</feature>
<protein>
    <submittedName>
        <fullName evidence="2">Uncharacterized protein</fullName>
    </submittedName>
</protein>
<dbReference type="Proteomes" id="UP000186817">
    <property type="component" value="Unassembled WGS sequence"/>
</dbReference>
<evidence type="ECO:0000313" key="2">
    <source>
        <dbReference type="EMBL" id="OLQ03307.1"/>
    </source>
</evidence>
<proteinExistence type="predicted"/>
<dbReference type="OrthoDB" id="10669442at2759"/>
<feature type="chain" id="PRO_5012480666" evidence="1">
    <location>
        <begin position="19"/>
        <end position="570"/>
    </location>
</feature>
<accession>A0A1Q9E7A6</accession>
<keyword evidence="1" id="KW-0732">Signal</keyword>
<keyword evidence="3" id="KW-1185">Reference proteome</keyword>
<evidence type="ECO:0000256" key="1">
    <source>
        <dbReference type="SAM" id="SignalP"/>
    </source>
</evidence>
<gene>
    <name evidence="2" type="ORF">AK812_SmicGene13759</name>
</gene>
<reference evidence="2 3" key="1">
    <citation type="submission" date="2016-02" db="EMBL/GenBank/DDBJ databases">
        <title>Genome analysis of coral dinoflagellate symbionts highlights evolutionary adaptations to a symbiotic lifestyle.</title>
        <authorList>
            <person name="Aranda M."/>
            <person name="Li Y."/>
            <person name="Liew Y.J."/>
            <person name="Baumgarten S."/>
            <person name="Simakov O."/>
            <person name="Wilson M."/>
            <person name="Piel J."/>
            <person name="Ashoor H."/>
            <person name="Bougouffa S."/>
            <person name="Bajic V.B."/>
            <person name="Ryu T."/>
            <person name="Ravasi T."/>
            <person name="Bayer T."/>
            <person name="Micklem G."/>
            <person name="Kim H."/>
            <person name="Bhak J."/>
            <person name="Lajeunesse T.C."/>
            <person name="Voolstra C.R."/>
        </authorList>
    </citation>
    <scope>NUCLEOTIDE SEQUENCE [LARGE SCALE GENOMIC DNA]</scope>
    <source>
        <strain evidence="2 3">CCMP2467</strain>
    </source>
</reference>
<comment type="caution">
    <text evidence="2">The sequence shown here is derived from an EMBL/GenBank/DDBJ whole genome shotgun (WGS) entry which is preliminary data.</text>
</comment>